<dbReference type="InterPro" id="IPR037401">
    <property type="entry name" value="SnoaL-like"/>
</dbReference>
<dbReference type="SUPFAM" id="SSF54427">
    <property type="entry name" value="NTF2-like"/>
    <property type="match status" value="1"/>
</dbReference>
<reference evidence="2 3" key="1">
    <citation type="submission" date="2020-08" db="EMBL/GenBank/DDBJ databases">
        <title>Genomic Encyclopedia of Type Strains, Phase IV (KMG-IV): sequencing the most valuable type-strain genomes for metagenomic binning, comparative biology and taxonomic classification.</title>
        <authorList>
            <person name="Goeker M."/>
        </authorList>
    </citation>
    <scope>NUCLEOTIDE SEQUENCE [LARGE SCALE GENOMIC DNA]</scope>
    <source>
        <strain evidence="2 3">DSM 43350</strain>
    </source>
</reference>
<proteinExistence type="predicted"/>
<accession>A0A7W9TEM2</accession>
<dbReference type="Proteomes" id="UP000591537">
    <property type="component" value="Unassembled WGS sequence"/>
</dbReference>
<evidence type="ECO:0000313" key="2">
    <source>
        <dbReference type="EMBL" id="MBB6078821.1"/>
    </source>
</evidence>
<dbReference type="AlphaFoldDB" id="A0A7W9TEM2"/>
<protein>
    <submittedName>
        <fullName evidence="2">Actinorhodin biosynthesis protein ActVIA</fullName>
    </submittedName>
</protein>
<dbReference type="EMBL" id="JACHGV010000007">
    <property type="protein sequence ID" value="MBB6078821.1"/>
    <property type="molecule type" value="Genomic_DNA"/>
</dbReference>
<name>A0A7W9TEM2_9ACTN</name>
<keyword evidence="3" id="KW-1185">Reference proteome</keyword>
<evidence type="ECO:0000313" key="3">
    <source>
        <dbReference type="Proteomes" id="UP000591537"/>
    </source>
</evidence>
<gene>
    <name evidence="2" type="ORF">HNR57_004763</name>
</gene>
<dbReference type="InterPro" id="IPR032710">
    <property type="entry name" value="NTF2-like_dom_sf"/>
</dbReference>
<evidence type="ECO:0000259" key="1">
    <source>
        <dbReference type="Pfam" id="PF13577"/>
    </source>
</evidence>
<organism evidence="2 3">
    <name type="scientific">Streptomyces paradoxus</name>
    <dbReference type="NCBI Taxonomy" id="66375"/>
    <lineage>
        <taxon>Bacteria</taxon>
        <taxon>Bacillati</taxon>
        <taxon>Actinomycetota</taxon>
        <taxon>Actinomycetes</taxon>
        <taxon>Kitasatosporales</taxon>
        <taxon>Streptomycetaceae</taxon>
        <taxon>Streptomyces</taxon>
    </lineage>
</organism>
<dbReference type="Gene3D" id="3.10.450.50">
    <property type="match status" value="1"/>
</dbReference>
<sequence>MSTDLYVEVLRFYAGQMALLDSLDLEGYADTFTEDGVTHHVHRGQKLEGRGALLEHARAALPRYREVVVRHWNDNYRIEQGDDGALTVAYGSLVTLTDKEGQVRFESTYAVTDVLVRVDGRLRTRSRTLLRDRPAAA</sequence>
<dbReference type="RefSeq" id="WP_221342909.1">
    <property type="nucleotide sequence ID" value="NZ_BAAARS010000006.1"/>
</dbReference>
<feature type="domain" description="SnoaL-like" evidence="1">
    <location>
        <begin position="5"/>
        <end position="128"/>
    </location>
</feature>
<dbReference type="Pfam" id="PF13577">
    <property type="entry name" value="SnoaL_4"/>
    <property type="match status" value="1"/>
</dbReference>
<comment type="caution">
    <text evidence="2">The sequence shown here is derived from an EMBL/GenBank/DDBJ whole genome shotgun (WGS) entry which is preliminary data.</text>
</comment>